<evidence type="ECO:0000313" key="4">
    <source>
        <dbReference type="Proteomes" id="UP000325577"/>
    </source>
</evidence>
<dbReference type="AlphaFoldDB" id="A0A5J4ZRD2"/>
<name>A0A5J4ZRD2_9ASTE</name>
<keyword evidence="2" id="KW-0472">Membrane</keyword>
<gene>
    <name evidence="3" type="ORF">F0562_014248</name>
</gene>
<dbReference type="OrthoDB" id="683938at2759"/>
<dbReference type="PANTHER" id="PTHR34064">
    <property type="entry name" value="OS04G0672300 PROTEIN"/>
    <property type="match status" value="1"/>
</dbReference>
<organism evidence="3 4">
    <name type="scientific">Nyssa sinensis</name>
    <dbReference type="NCBI Taxonomy" id="561372"/>
    <lineage>
        <taxon>Eukaryota</taxon>
        <taxon>Viridiplantae</taxon>
        <taxon>Streptophyta</taxon>
        <taxon>Embryophyta</taxon>
        <taxon>Tracheophyta</taxon>
        <taxon>Spermatophyta</taxon>
        <taxon>Magnoliopsida</taxon>
        <taxon>eudicotyledons</taxon>
        <taxon>Gunneridae</taxon>
        <taxon>Pentapetalae</taxon>
        <taxon>asterids</taxon>
        <taxon>Cornales</taxon>
        <taxon>Nyssaceae</taxon>
        <taxon>Nyssa</taxon>
    </lineage>
</organism>
<dbReference type="EMBL" id="CM018049">
    <property type="protein sequence ID" value="KAA8519992.1"/>
    <property type="molecule type" value="Genomic_DNA"/>
</dbReference>
<keyword evidence="4" id="KW-1185">Reference proteome</keyword>
<proteinExistence type="predicted"/>
<accession>A0A5J4ZRD2</accession>
<evidence type="ECO:0000256" key="1">
    <source>
        <dbReference type="SAM" id="MobiDB-lite"/>
    </source>
</evidence>
<feature type="region of interest" description="Disordered" evidence="1">
    <location>
        <begin position="1"/>
        <end position="23"/>
    </location>
</feature>
<evidence type="ECO:0000313" key="3">
    <source>
        <dbReference type="EMBL" id="KAA8519992.1"/>
    </source>
</evidence>
<feature type="transmembrane region" description="Helical" evidence="2">
    <location>
        <begin position="181"/>
        <end position="201"/>
    </location>
</feature>
<dbReference type="PANTHER" id="PTHR34064:SF4">
    <property type="entry name" value="PROTEIN, PUTATIVE-RELATED"/>
    <property type="match status" value="1"/>
</dbReference>
<sequence length="216" mass="23700">MAENPKLEDMGSETPTSSSEAYEIEEMGNQKFSISDQTNSLQSTNIKSDSFTVDMERFSLSTEKDTSAYSRITLQRSLSRKGSHRSGEKKVNLVTGNERDMSVVATSSPRAALVGASTPMVVTVGATDHPISPQLHHQITIMTGNMSGTTTPTTITEGKLGGKRFSFRRSPPCWTIDPRRVLLFFATLSSMGTILLIYFTLRMGKLSTGDDNAMDW</sequence>
<keyword evidence="2" id="KW-0812">Transmembrane</keyword>
<protein>
    <submittedName>
        <fullName evidence="3">Uncharacterized protein</fullName>
    </submittedName>
</protein>
<evidence type="ECO:0000256" key="2">
    <source>
        <dbReference type="SAM" id="Phobius"/>
    </source>
</evidence>
<keyword evidence="2" id="KW-1133">Transmembrane helix</keyword>
<dbReference type="Proteomes" id="UP000325577">
    <property type="component" value="Linkage Group LG6"/>
</dbReference>
<reference evidence="3 4" key="1">
    <citation type="submission" date="2019-09" db="EMBL/GenBank/DDBJ databases">
        <title>A chromosome-level genome assembly of the Chinese tupelo Nyssa sinensis.</title>
        <authorList>
            <person name="Yang X."/>
            <person name="Kang M."/>
            <person name="Yang Y."/>
            <person name="Xiong H."/>
            <person name="Wang M."/>
            <person name="Zhang Z."/>
            <person name="Wang Z."/>
            <person name="Wu H."/>
            <person name="Ma T."/>
            <person name="Liu J."/>
            <person name="Xi Z."/>
        </authorList>
    </citation>
    <scope>NUCLEOTIDE SEQUENCE [LARGE SCALE GENOMIC DNA]</scope>
    <source>
        <strain evidence="3">J267</strain>
        <tissue evidence="3">Leaf</tissue>
    </source>
</reference>